<evidence type="ECO:0000256" key="2">
    <source>
        <dbReference type="ARBA" id="ARBA00004236"/>
    </source>
</evidence>
<evidence type="ECO:0000256" key="5">
    <source>
        <dbReference type="ARBA" id="ARBA00022679"/>
    </source>
</evidence>
<keyword evidence="8 11" id="KW-1133">Transmembrane helix</keyword>
<dbReference type="OrthoDB" id="9786919at2"/>
<keyword evidence="7" id="KW-0418">Kinase</keyword>
<dbReference type="Pfam" id="PF00512">
    <property type="entry name" value="HisKA"/>
    <property type="match status" value="1"/>
</dbReference>
<dbReference type="InterPro" id="IPR036890">
    <property type="entry name" value="HATPase_C_sf"/>
</dbReference>
<dbReference type="SMART" id="SM00304">
    <property type="entry name" value="HAMP"/>
    <property type="match status" value="1"/>
</dbReference>
<feature type="domain" description="Histidine kinase" evidence="12">
    <location>
        <begin position="221"/>
        <end position="428"/>
    </location>
</feature>
<keyword evidence="9" id="KW-0902">Two-component regulatory system</keyword>
<dbReference type="EC" id="2.7.13.3" evidence="3"/>
<dbReference type="InterPro" id="IPR003594">
    <property type="entry name" value="HATPase_dom"/>
</dbReference>
<evidence type="ECO:0000256" key="10">
    <source>
        <dbReference type="ARBA" id="ARBA00023136"/>
    </source>
</evidence>
<name>A0A563E7W8_9MICO</name>
<dbReference type="PANTHER" id="PTHR45436">
    <property type="entry name" value="SENSOR HISTIDINE KINASE YKOH"/>
    <property type="match status" value="1"/>
</dbReference>
<proteinExistence type="predicted"/>
<dbReference type="SUPFAM" id="SSF55874">
    <property type="entry name" value="ATPase domain of HSP90 chaperone/DNA topoisomerase II/histidine kinase"/>
    <property type="match status" value="1"/>
</dbReference>
<evidence type="ECO:0000259" key="12">
    <source>
        <dbReference type="PROSITE" id="PS50109"/>
    </source>
</evidence>
<dbReference type="Pfam" id="PF00672">
    <property type="entry name" value="HAMP"/>
    <property type="match status" value="1"/>
</dbReference>
<sequence length="429" mass="44840">MVLAAGLLVWRLHSSLVANLDARVTQQAQTIAADAARDKLPHTIPGSGDSAPTVQVVDASGHVVAASANLDHPGVRMFTVAGRPRGTRVITVTNGAGDADDGPYRVAVLSAHGPGGPVTVYAGLPTAGVEESIGELGTALTVGVPFLVLALVLVGWLLIGLALRPVEAIRRQAAAIPGTQPSDRLDSSGPQDELGRLAATFNDLLARIEEATSRQRQFVADAAHELRSPIAALQAQLEVAARHPELARATATTAGMLTDTERLAHLVDDLLALARLDANRRLQRQVVDLDDLVLQEVRRAQRRGVTVQAGQVSAGQVLGDPAGLDRVVRNLLDNAVRHAASGVTVALGAKDEVVTLIVADDGPGIATADRERIFERFTRLDDARSRDAGGAGLGLAIVRDVVAAHGGQVRIQDNHPGARFTVTLPATPP</sequence>
<organism evidence="14 15">
    <name type="scientific">Leekyejoonella antrihumi</name>
    <dbReference type="NCBI Taxonomy" id="1660198"/>
    <lineage>
        <taxon>Bacteria</taxon>
        <taxon>Bacillati</taxon>
        <taxon>Actinomycetota</taxon>
        <taxon>Actinomycetes</taxon>
        <taxon>Micrococcales</taxon>
        <taxon>Dermacoccaceae</taxon>
        <taxon>Leekyejoonella</taxon>
    </lineage>
</organism>
<dbReference type="SUPFAM" id="SSF47384">
    <property type="entry name" value="Homodimeric domain of signal transducing histidine kinase"/>
    <property type="match status" value="1"/>
</dbReference>
<dbReference type="InterPro" id="IPR036097">
    <property type="entry name" value="HisK_dim/P_sf"/>
</dbReference>
<dbReference type="GO" id="GO:0005886">
    <property type="term" value="C:plasma membrane"/>
    <property type="evidence" value="ECO:0007669"/>
    <property type="project" value="UniProtKB-SubCell"/>
</dbReference>
<dbReference type="Pfam" id="PF02518">
    <property type="entry name" value="HATPase_c"/>
    <property type="match status" value="1"/>
</dbReference>
<dbReference type="Gene3D" id="1.10.287.130">
    <property type="match status" value="1"/>
</dbReference>
<evidence type="ECO:0000256" key="8">
    <source>
        <dbReference type="ARBA" id="ARBA00022989"/>
    </source>
</evidence>
<dbReference type="Gene3D" id="3.30.565.10">
    <property type="entry name" value="Histidine kinase-like ATPase, C-terminal domain"/>
    <property type="match status" value="1"/>
</dbReference>
<keyword evidence="15" id="KW-1185">Reference proteome</keyword>
<comment type="subcellular location">
    <subcellularLocation>
        <location evidence="2">Cell membrane</location>
    </subcellularLocation>
</comment>
<dbReference type="GO" id="GO:0000155">
    <property type="term" value="F:phosphorelay sensor kinase activity"/>
    <property type="evidence" value="ECO:0007669"/>
    <property type="project" value="InterPro"/>
</dbReference>
<evidence type="ECO:0000256" key="7">
    <source>
        <dbReference type="ARBA" id="ARBA00022777"/>
    </source>
</evidence>
<gene>
    <name evidence="14" type="ORF">FGL98_02135</name>
</gene>
<reference evidence="14 15" key="2">
    <citation type="submission" date="2019-08" db="EMBL/GenBank/DDBJ databases">
        <title>Jejuicoccus antrihumi gen. nov., sp. nov., a new member of the family Dermacoccaceae isolated from a cave.</title>
        <authorList>
            <person name="Schumann P."/>
            <person name="Kim I.S."/>
        </authorList>
    </citation>
    <scope>NUCLEOTIDE SEQUENCE [LARGE SCALE GENOMIC DNA]</scope>
    <source>
        <strain evidence="14 15">C5-26</strain>
    </source>
</reference>
<feature type="domain" description="HAMP" evidence="13">
    <location>
        <begin position="160"/>
        <end position="213"/>
    </location>
</feature>
<dbReference type="EMBL" id="VCQV01000002">
    <property type="protein sequence ID" value="TWP38607.1"/>
    <property type="molecule type" value="Genomic_DNA"/>
</dbReference>
<dbReference type="SMART" id="SM00387">
    <property type="entry name" value="HATPase_c"/>
    <property type="match status" value="1"/>
</dbReference>
<keyword evidence="5" id="KW-0808">Transferase</keyword>
<evidence type="ECO:0000259" key="13">
    <source>
        <dbReference type="PROSITE" id="PS50885"/>
    </source>
</evidence>
<dbReference type="InterPro" id="IPR003660">
    <property type="entry name" value="HAMP_dom"/>
</dbReference>
<evidence type="ECO:0000256" key="11">
    <source>
        <dbReference type="SAM" id="Phobius"/>
    </source>
</evidence>
<dbReference type="PROSITE" id="PS50109">
    <property type="entry name" value="HIS_KIN"/>
    <property type="match status" value="1"/>
</dbReference>
<keyword evidence="4" id="KW-0597">Phosphoprotein</keyword>
<evidence type="ECO:0000313" key="15">
    <source>
        <dbReference type="Proteomes" id="UP000320244"/>
    </source>
</evidence>
<protein>
    <recommendedName>
        <fullName evidence="3">histidine kinase</fullName>
        <ecNumber evidence="3">2.7.13.3</ecNumber>
    </recommendedName>
</protein>
<evidence type="ECO:0000256" key="4">
    <source>
        <dbReference type="ARBA" id="ARBA00022553"/>
    </source>
</evidence>
<dbReference type="FunFam" id="1.10.287.130:FF:000001">
    <property type="entry name" value="Two-component sensor histidine kinase"/>
    <property type="match status" value="1"/>
</dbReference>
<dbReference type="PROSITE" id="PS50885">
    <property type="entry name" value="HAMP"/>
    <property type="match status" value="1"/>
</dbReference>
<dbReference type="InterPro" id="IPR005467">
    <property type="entry name" value="His_kinase_dom"/>
</dbReference>
<dbReference type="SMART" id="SM00388">
    <property type="entry name" value="HisKA"/>
    <property type="match status" value="1"/>
</dbReference>
<dbReference type="CDD" id="cd06225">
    <property type="entry name" value="HAMP"/>
    <property type="match status" value="1"/>
</dbReference>
<dbReference type="PRINTS" id="PR00344">
    <property type="entry name" value="BCTRLSENSOR"/>
</dbReference>
<dbReference type="RefSeq" id="WP_146315010.1">
    <property type="nucleotide sequence ID" value="NZ_VCQV01000002.1"/>
</dbReference>
<evidence type="ECO:0000313" key="14">
    <source>
        <dbReference type="EMBL" id="TWP38607.1"/>
    </source>
</evidence>
<dbReference type="CDD" id="cd00075">
    <property type="entry name" value="HATPase"/>
    <property type="match status" value="1"/>
</dbReference>
<reference evidence="14 15" key="1">
    <citation type="submission" date="2019-05" db="EMBL/GenBank/DDBJ databases">
        <authorList>
            <person name="Lee S.D."/>
        </authorList>
    </citation>
    <scope>NUCLEOTIDE SEQUENCE [LARGE SCALE GENOMIC DNA]</scope>
    <source>
        <strain evidence="14 15">C5-26</strain>
    </source>
</reference>
<keyword evidence="6 11" id="KW-0812">Transmembrane</keyword>
<evidence type="ECO:0000256" key="9">
    <source>
        <dbReference type="ARBA" id="ARBA00023012"/>
    </source>
</evidence>
<comment type="catalytic activity">
    <reaction evidence="1">
        <text>ATP + protein L-histidine = ADP + protein N-phospho-L-histidine.</text>
        <dbReference type="EC" id="2.7.13.3"/>
    </reaction>
</comment>
<dbReference type="Gene3D" id="6.10.340.10">
    <property type="match status" value="1"/>
</dbReference>
<dbReference type="Proteomes" id="UP000320244">
    <property type="component" value="Unassembled WGS sequence"/>
</dbReference>
<evidence type="ECO:0000256" key="1">
    <source>
        <dbReference type="ARBA" id="ARBA00000085"/>
    </source>
</evidence>
<keyword evidence="10 11" id="KW-0472">Membrane</keyword>
<dbReference type="InterPro" id="IPR050428">
    <property type="entry name" value="TCS_sensor_his_kinase"/>
</dbReference>
<dbReference type="PANTHER" id="PTHR45436:SF5">
    <property type="entry name" value="SENSOR HISTIDINE KINASE TRCS"/>
    <property type="match status" value="1"/>
</dbReference>
<feature type="transmembrane region" description="Helical" evidence="11">
    <location>
        <begin position="142"/>
        <end position="163"/>
    </location>
</feature>
<evidence type="ECO:0000256" key="3">
    <source>
        <dbReference type="ARBA" id="ARBA00012438"/>
    </source>
</evidence>
<comment type="caution">
    <text evidence="14">The sequence shown here is derived from an EMBL/GenBank/DDBJ whole genome shotgun (WGS) entry which is preliminary data.</text>
</comment>
<dbReference type="CDD" id="cd00082">
    <property type="entry name" value="HisKA"/>
    <property type="match status" value="1"/>
</dbReference>
<dbReference type="AlphaFoldDB" id="A0A563E7W8"/>
<dbReference type="InterPro" id="IPR004358">
    <property type="entry name" value="Sig_transdc_His_kin-like_C"/>
</dbReference>
<evidence type="ECO:0000256" key="6">
    <source>
        <dbReference type="ARBA" id="ARBA00022692"/>
    </source>
</evidence>
<dbReference type="InterPro" id="IPR003661">
    <property type="entry name" value="HisK_dim/P_dom"/>
</dbReference>
<accession>A0A563E7W8</accession>